<protein>
    <submittedName>
        <fullName evidence="4">Uncharacterized protein LOC111136719</fullName>
    </submittedName>
</protein>
<organism evidence="3 4">
    <name type="scientific">Crassostrea virginica</name>
    <name type="common">Eastern oyster</name>
    <dbReference type="NCBI Taxonomy" id="6565"/>
    <lineage>
        <taxon>Eukaryota</taxon>
        <taxon>Metazoa</taxon>
        <taxon>Spiralia</taxon>
        <taxon>Lophotrochozoa</taxon>
        <taxon>Mollusca</taxon>
        <taxon>Bivalvia</taxon>
        <taxon>Autobranchia</taxon>
        <taxon>Pteriomorphia</taxon>
        <taxon>Ostreida</taxon>
        <taxon>Ostreoidea</taxon>
        <taxon>Ostreidae</taxon>
        <taxon>Crassostrea</taxon>
    </lineage>
</organism>
<dbReference type="GeneID" id="111136719"/>
<feature type="signal peptide" evidence="2">
    <location>
        <begin position="1"/>
        <end position="23"/>
    </location>
</feature>
<keyword evidence="1" id="KW-1133">Transmembrane helix</keyword>
<name>A0A8B8EUZ5_CRAVI</name>
<dbReference type="AlphaFoldDB" id="A0A8B8EUZ5"/>
<gene>
    <name evidence="4" type="primary">LOC111136719</name>
</gene>
<reference evidence="4" key="1">
    <citation type="submission" date="2025-08" db="UniProtKB">
        <authorList>
            <consortium name="RefSeq"/>
        </authorList>
    </citation>
    <scope>IDENTIFICATION</scope>
    <source>
        <tissue evidence="4">Whole sample</tissue>
    </source>
</reference>
<evidence type="ECO:0000256" key="2">
    <source>
        <dbReference type="SAM" id="SignalP"/>
    </source>
</evidence>
<dbReference type="Proteomes" id="UP000694844">
    <property type="component" value="Chromosome 5"/>
</dbReference>
<dbReference type="RefSeq" id="XP_022343503.1">
    <property type="nucleotide sequence ID" value="XM_022487795.1"/>
</dbReference>
<dbReference type="KEGG" id="cvn:111136719"/>
<sequence length="172" mass="19558">MQLSYPLYGFLLLLVLQSLTVRALLQKDCHHDGLGTKPYYIGTTHLQCMLITGVNMLLDVITTGRKRRALQVQEIDMSHSYLSYDGVLMEFGLNGTRIEPYGRPMFSQNCPSSFLPTPAGFSTLPTDCVIRCAKNYHVRFGNYKPFSNNCNTFTNRMSTILCHEVYCPPWCL</sequence>
<feature type="chain" id="PRO_5034646833" evidence="2">
    <location>
        <begin position="24"/>
        <end position="172"/>
    </location>
</feature>
<keyword evidence="1" id="KW-0472">Membrane</keyword>
<proteinExistence type="predicted"/>
<feature type="transmembrane region" description="Helical" evidence="1">
    <location>
        <begin position="39"/>
        <end position="58"/>
    </location>
</feature>
<accession>A0A8B8EUZ5</accession>
<keyword evidence="2" id="KW-0732">Signal</keyword>
<keyword evidence="3" id="KW-1185">Reference proteome</keyword>
<evidence type="ECO:0000313" key="3">
    <source>
        <dbReference type="Proteomes" id="UP000694844"/>
    </source>
</evidence>
<evidence type="ECO:0000313" key="4">
    <source>
        <dbReference type="RefSeq" id="XP_022343503.1"/>
    </source>
</evidence>
<evidence type="ECO:0000256" key="1">
    <source>
        <dbReference type="SAM" id="Phobius"/>
    </source>
</evidence>
<keyword evidence="1" id="KW-0812">Transmembrane</keyword>